<dbReference type="PANTHER" id="PTHR33498:SF1">
    <property type="entry name" value="TRANSPOSASE FOR INSERTION SEQUENCE ELEMENT IS1557"/>
    <property type="match status" value="1"/>
</dbReference>
<dbReference type="EMBL" id="PCGY01000023">
    <property type="protein sequence ID" value="PKU88634.1"/>
    <property type="molecule type" value="Genomic_DNA"/>
</dbReference>
<gene>
    <name evidence="2" type="ORF">CQR47_1766</name>
</gene>
<proteinExistence type="predicted"/>
<evidence type="ECO:0000313" key="2">
    <source>
        <dbReference type="EMBL" id="PKU88634.1"/>
    </source>
</evidence>
<dbReference type="Proteomes" id="UP000233727">
    <property type="component" value="Unassembled WGS sequence"/>
</dbReference>
<reference evidence="2 3" key="1">
    <citation type="submission" date="2017-10" db="EMBL/GenBank/DDBJ databases">
        <title>Bifidobacterium genomics.</title>
        <authorList>
            <person name="Lugli G.A."/>
            <person name="Milani C."/>
            <person name="Mancabelli L."/>
        </authorList>
    </citation>
    <scope>NUCLEOTIDE SEQUENCE [LARGE SCALE GENOMIC DNA]</scope>
    <source>
        <strain evidence="2 3">1542B</strain>
    </source>
</reference>
<comment type="caution">
    <text evidence="2">The sequence shown here is derived from an EMBL/GenBank/DDBJ whole genome shotgun (WGS) entry which is preliminary data.</text>
</comment>
<sequence>MTVAWLAEYLPRSAVSRYMRIDWQTVGGCVSRALHDLEPERGRRLDGLVNIGIDETSYRKGYKFVTVVVNHDTNTVVWVGDGHGKSVLERFYRSLSAEQLASIRTVTGDGARWITDCVNEFTPGCERCVDPFHVVEWAKDALDEVRRERWRTAREQAGRIAEGVRLNRGRPRAGDGKAVAVREARKVAAGIKGSAFALGKAPENLTDGQRARLDMIRAGDPKLYRAYRLKESLRLLLKTTDAD</sequence>
<dbReference type="Pfam" id="PF01610">
    <property type="entry name" value="DDE_Tnp_ISL3"/>
    <property type="match status" value="1"/>
</dbReference>
<name>A0A2N3QEX1_9BIFI</name>
<dbReference type="InterPro" id="IPR047951">
    <property type="entry name" value="Transpos_ISL3"/>
</dbReference>
<feature type="domain" description="Transposase IS204/IS1001/IS1096/IS1165 DDE" evidence="1">
    <location>
        <begin position="51"/>
        <end position="240"/>
    </location>
</feature>
<accession>A0A2N3QEX1</accession>
<evidence type="ECO:0000259" key="1">
    <source>
        <dbReference type="Pfam" id="PF01610"/>
    </source>
</evidence>
<dbReference type="PANTHER" id="PTHR33498">
    <property type="entry name" value="TRANSPOSASE FOR INSERTION SEQUENCE ELEMENT IS1557"/>
    <property type="match status" value="1"/>
</dbReference>
<protein>
    <submittedName>
        <fullName evidence="2">Transposase</fullName>
    </submittedName>
</protein>
<organism evidence="2 3">
    <name type="scientific">Bifidobacterium thermophilum</name>
    <dbReference type="NCBI Taxonomy" id="33905"/>
    <lineage>
        <taxon>Bacteria</taxon>
        <taxon>Bacillati</taxon>
        <taxon>Actinomycetota</taxon>
        <taxon>Actinomycetes</taxon>
        <taxon>Bifidobacteriales</taxon>
        <taxon>Bifidobacteriaceae</taxon>
        <taxon>Bifidobacterium</taxon>
    </lineage>
</organism>
<dbReference type="AlphaFoldDB" id="A0A2N3QEX1"/>
<evidence type="ECO:0000313" key="3">
    <source>
        <dbReference type="Proteomes" id="UP000233727"/>
    </source>
</evidence>
<dbReference type="InterPro" id="IPR002560">
    <property type="entry name" value="Transposase_DDE"/>
</dbReference>